<evidence type="ECO:0000313" key="2">
    <source>
        <dbReference type="EMBL" id="KVI09005.1"/>
    </source>
</evidence>
<evidence type="ECO:0000313" key="3">
    <source>
        <dbReference type="Proteomes" id="UP000243975"/>
    </source>
</evidence>
<gene>
    <name evidence="2" type="ORF">Ccrd_012626</name>
</gene>
<reference evidence="2 3" key="1">
    <citation type="journal article" date="2016" name="Sci. Rep.">
        <title>The genome sequence of the outbreeding globe artichoke constructed de novo incorporating a phase-aware low-pass sequencing strategy of F1 progeny.</title>
        <authorList>
            <person name="Scaglione D."/>
            <person name="Reyes-Chin-Wo S."/>
            <person name="Acquadro A."/>
            <person name="Froenicke L."/>
            <person name="Portis E."/>
            <person name="Beitel C."/>
            <person name="Tirone M."/>
            <person name="Mauro R."/>
            <person name="Lo Monaco A."/>
            <person name="Mauromicale G."/>
            <person name="Faccioli P."/>
            <person name="Cattivelli L."/>
            <person name="Rieseberg L."/>
            <person name="Michelmore R."/>
            <person name="Lanteri S."/>
        </authorList>
    </citation>
    <scope>NUCLEOTIDE SEQUENCE [LARGE SCALE GENOMIC DNA]</scope>
    <source>
        <strain evidence="2">2C</strain>
    </source>
</reference>
<dbReference type="Proteomes" id="UP000243975">
    <property type="component" value="Unassembled WGS sequence"/>
</dbReference>
<name>A0A103YH51_CYNCS</name>
<keyword evidence="1" id="KW-0812">Transmembrane</keyword>
<feature type="transmembrane region" description="Helical" evidence="1">
    <location>
        <begin position="45"/>
        <end position="64"/>
    </location>
</feature>
<protein>
    <submittedName>
        <fullName evidence="2">Uncharacterized protein</fullName>
    </submittedName>
</protein>
<dbReference type="AlphaFoldDB" id="A0A103YH51"/>
<dbReference type="Gramene" id="KVI09005">
    <property type="protein sequence ID" value="KVI09005"/>
    <property type="gene ID" value="Ccrd_012626"/>
</dbReference>
<comment type="caution">
    <text evidence="2">The sequence shown here is derived from an EMBL/GenBank/DDBJ whole genome shotgun (WGS) entry which is preliminary data.</text>
</comment>
<sequence>MGLEEKITEKTMIAADKVNRENEDEANLADKVELQRNLKISDEKLSAAIFLFVLMLVAHPFVLLRDKYQRNFHHFVAKIWASMTIVPFFRLKIQGSENLPPKDSPAV</sequence>
<organism evidence="2 3">
    <name type="scientific">Cynara cardunculus var. scolymus</name>
    <name type="common">Globe artichoke</name>
    <name type="synonym">Cynara scolymus</name>
    <dbReference type="NCBI Taxonomy" id="59895"/>
    <lineage>
        <taxon>Eukaryota</taxon>
        <taxon>Viridiplantae</taxon>
        <taxon>Streptophyta</taxon>
        <taxon>Embryophyta</taxon>
        <taxon>Tracheophyta</taxon>
        <taxon>Spermatophyta</taxon>
        <taxon>Magnoliopsida</taxon>
        <taxon>eudicotyledons</taxon>
        <taxon>Gunneridae</taxon>
        <taxon>Pentapetalae</taxon>
        <taxon>asterids</taxon>
        <taxon>campanulids</taxon>
        <taxon>Asterales</taxon>
        <taxon>Asteraceae</taxon>
        <taxon>Carduoideae</taxon>
        <taxon>Cardueae</taxon>
        <taxon>Carduinae</taxon>
        <taxon>Cynara</taxon>
    </lineage>
</organism>
<evidence type="ECO:0000256" key="1">
    <source>
        <dbReference type="SAM" id="Phobius"/>
    </source>
</evidence>
<dbReference type="STRING" id="59895.A0A103YH51"/>
<keyword evidence="1" id="KW-1133">Transmembrane helix</keyword>
<keyword evidence="3" id="KW-1185">Reference proteome</keyword>
<dbReference type="EMBL" id="LEKV01001075">
    <property type="protein sequence ID" value="KVI09005.1"/>
    <property type="molecule type" value="Genomic_DNA"/>
</dbReference>
<accession>A0A103YH51</accession>
<proteinExistence type="predicted"/>
<keyword evidence="1" id="KW-0472">Membrane</keyword>